<dbReference type="SUPFAM" id="SSF55961">
    <property type="entry name" value="Bet v1-like"/>
    <property type="match status" value="1"/>
</dbReference>
<proteinExistence type="inferred from homology"/>
<protein>
    <submittedName>
        <fullName evidence="3">Uncharacterized protein YndB with AHSA1/START domain</fullName>
    </submittedName>
</protein>
<dbReference type="InterPro" id="IPR036034">
    <property type="entry name" value="PDZ_sf"/>
</dbReference>
<evidence type="ECO:0000313" key="4">
    <source>
        <dbReference type="Proteomes" id="UP000576393"/>
    </source>
</evidence>
<dbReference type="Pfam" id="PF08327">
    <property type="entry name" value="AHSA1"/>
    <property type="match status" value="1"/>
</dbReference>
<dbReference type="Proteomes" id="UP000576393">
    <property type="component" value="Unassembled WGS sequence"/>
</dbReference>
<name>A0A852V6P5_9ACTN</name>
<organism evidence="3 4">
    <name type="scientific">Streptosporangium sandarakinum</name>
    <dbReference type="NCBI Taxonomy" id="1260955"/>
    <lineage>
        <taxon>Bacteria</taxon>
        <taxon>Bacillati</taxon>
        <taxon>Actinomycetota</taxon>
        <taxon>Actinomycetes</taxon>
        <taxon>Streptosporangiales</taxon>
        <taxon>Streptosporangiaceae</taxon>
        <taxon>Streptosporangium</taxon>
    </lineage>
</organism>
<dbReference type="EMBL" id="JACCCO010000003">
    <property type="protein sequence ID" value="NYF43770.1"/>
    <property type="molecule type" value="Genomic_DNA"/>
</dbReference>
<keyword evidence="4" id="KW-1185">Reference proteome</keyword>
<dbReference type="RefSeq" id="WP_179827489.1">
    <property type="nucleotide sequence ID" value="NZ_JACCCO010000003.1"/>
</dbReference>
<dbReference type="AlphaFoldDB" id="A0A852V6P5"/>
<comment type="caution">
    <text evidence="3">The sequence shown here is derived from an EMBL/GenBank/DDBJ whole genome shotgun (WGS) entry which is preliminary data.</text>
</comment>
<evidence type="ECO:0000259" key="2">
    <source>
        <dbReference type="SMART" id="SM00228"/>
    </source>
</evidence>
<sequence>MVGNSFERVLNHSREKVWRAIFDPAAAEHWLGVVASVMPERPGAAFCWLYDAGARRPTAYTGRIGALETHRRLELTVGLIACDAEVTMVFELADDDAGRTRLTLRQDGFPEEGNGRFERDGFLHHWDHFLDLLGDYLDETPHNYHTMHRTELGVIPVGAVAGEGMLVQDVALGAPADVAGVRPGDVIRAADDFLFDSLDDLDVWVENHRPGDRVNLVIGERVVPAVLRAKRYAPS</sequence>
<dbReference type="InterPro" id="IPR001478">
    <property type="entry name" value="PDZ"/>
</dbReference>
<evidence type="ECO:0000256" key="1">
    <source>
        <dbReference type="ARBA" id="ARBA00006817"/>
    </source>
</evidence>
<accession>A0A852V6P5</accession>
<dbReference type="InterPro" id="IPR023393">
    <property type="entry name" value="START-like_dom_sf"/>
</dbReference>
<dbReference type="SUPFAM" id="SSF50156">
    <property type="entry name" value="PDZ domain-like"/>
    <property type="match status" value="1"/>
</dbReference>
<dbReference type="CDD" id="cd07814">
    <property type="entry name" value="SRPBCC_CalC_Aha1-like"/>
    <property type="match status" value="1"/>
</dbReference>
<dbReference type="InterPro" id="IPR013538">
    <property type="entry name" value="ASHA1/2-like_C"/>
</dbReference>
<comment type="similarity">
    <text evidence="1">Belongs to the AHA1 family.</text>
</comment>
<gene>
    <name evidence="3" type="ORF">HDA43_005997</name>
</gene>
<feature type="domain" description="PDZ" evidence="2">
    <location>
        <begin position="150"/>
        <end position="222"/>
    </location>
</feature>
<evidence type="ECO:0000313" key="3">
    <source>
        <dbReference type="EMBL" id="NYF43770.1"/>
    </source>
</evidence>
<dbReference type="SMART" id="SM00228">
    <property type="entry name" value="PDZ"/>
    <property type="match status" value="1"/>
</dbReference>
<dbReference type="Pfam" id="PF13180">
    <property type="entry name" value="PDZ_2"/>
    <property type="match status" value="1"/>
</dbReference>
<dbReference type="Gene3D" id="2.30.42.10">
    <property type="match status" value="1"/>
</dbReference>
<dbReference type="Gene3D" id="3.30.530.20">
    <property type="match status" value="1"/>
</dbReference>
<reference evidence="3 4" key="1">
    <citation type="submission" date="2020-07" db="EMBL/GenBank/DDBJ databases">
        <title>Sequencing the genomes of 1000 actinobacteria strains.</title>
        <authorList>
            <person name="Klenk H.-P."/>
        </authorList>
    </citation>
    <scope>NUCLEOTIDE SEQUENCE [LARGE SCALE GENOMIC DNA]</scope>
    <source>
        <strain evidence="3 4">DSM 45763</strain>
    </source>
</reference>